<evidence type="ECO:0000256" key="12">
    <source>
        <dbReference type="ARBA" id="ARBA00029903"/>
    </source>
</evidence>
<dbReference type="Proteomes" id="UP000475862">
    <property type="component" value="Unassembled WGS sequence"/>
</dbReference>
<evidence type="ECO:0000259" key="14">
    <source>
        <dbReference type="Pfam" id="PF05826"/>
    </source>
</evidence>
<feature type="signal peptide" evidence="13">
    <location>
        <begin position="1"/>
        <end position="21"/>
    </location>
</feature>
<dbReference type="EMBL" id="VYZN01000001">
    <property type="protein sequence ID" value="KAE9544534.1"/>
    <property type="molecule type" value="Genomic_DNA"/>
</dbReference>
<dbReference type="PROSITE" id="PS00118">
    <property type="entry name" value="PA2_HIS"/>
    <property type="match status" value="1"/>
</dbReference>
<keyword evidence="9" id="KW-0442">Lipid degradation</keyword>
<keyword evidence="11" id="KW-1015">Disulfide bond</keyword>
<keyword evidence="5" id="KW-0964">Secreted</keyword>
<dbReference type="Gene3D" id="1.20.90.10">
    <property type="entry name" value="Phospholipase A2 domain"/>
    <property type="match status" value="1"/>
</dbReference>
<evidence type="ECO:0000256" key="5">
    <source>
        <dbReference type="ARBA" id="ARBA00022525"/>
    </source>
</evidence>
<evidence type="ECO:0000313" key="15">
    <source>
        <dbReference type="EMBL" id="KAE9544534.1"/>
    </source>
</evidence>
<dbReference type="CDD" id="cd04704">
    <property type="entry name" value="PLA2_bee_venom_like"/>
    <property type="match status" value="1"/>
</dbReference>
<proteinExistence type="predicted"/>
<evidence type="ECO:0000256" key="7">
    <source>
        <dbReference type="ARBA" id="ARBA00022801"/>
    </source>
</evidence>
<dbReference type="Pfam" id="PF05826">
    <property type="entry name" value="Phospholip_A2_2"/>
    <property type="match status" value="1"/>
</dbReference>
<feature type="chain" id="PRO_5026110226" description="Phospholipase A2" evidence="13">
    <location>
        <begin position="22"/>
        <end position="237"/>
    </location>
</feature>
<evidence type="ECO:0000256" key="11">
    <source>
        <dbReference type="ARBA" id="ARBA00023157"/>
    </source>
</evidence>
<dbReference type="InterPro" id="IPR016090">
    <property type="entry name" value="PLA2-like_dom"/>
</dbReference>
<evidence type="ECO:0000256" key="6">
    <source>
        <dbReference type="ARBA" id="ARBA00022723"/>
    </source>
</evidence>
<keyword evidence="13" id="KW-0732">Signal</keyword>
<accession>A0A6G0U634</accession>
<keyword evidence="16" id="KW-1185">Reference proteome</keyword>
<dbReference type="GO" id="GO:0046872">
    <property type="term" value="F:metal ion binding"/>
    <property type="evidence" value="ECO:0007669"/>
    <property type="project" value="UniProtKB-KW"/>
</dbReference>
<dbReference type="PANTHER" id="PTHR12253">
    <property type="entry name" value="RH14732P"/>
    <property type="match status" value="1"/>
</dbReference>
<comment type="cofactor">
    <cofactor evidence="1">
        <name>Ca(2+)</name>
        <dbReference type="ChEBI" id="CHEBI:29108"/>
    </cofactor>
</comment>
<dbReference type="EC" id="3.1.1.4" evidence="3"/>
<dbReference type="SUPFAM" id="SSF48619">
    <property type="entry name" value="Phospholipase A2, PLA2"/>
    <property type="match status" value="1"/>
</dbReference>
<evidence type="ECO:0000256" key="4">
    <source>
        <dbReference type="ARBA" id="ARBA00021721"/>
    </source>
</evidence>
<evidence type="ECO:0000256" key="3">
    <source>
        <dbReference type="ARBA" id="ARBA00013278"/>
    </source>
</evidence>
<keyword evidence="10" id="KW-0443">Lipid metabolism</keyword>
<feature type="domain" description="Phospholipase A2-like central" evidence="14">
    <location>
        <begin position="93"/>
        <end position="188"/>
    </location>
</feature>
<dbReference type="GO" id="GO:0005576">
    <property type="term" value="C:extracellular region"/>
    <property type="evidence" value="ECO:0007669"/>
    <property type="project" value="UniProtKB-SubCell"/>
</dbReference>
<keyword evidence="7" id="KW-0378">Hydrolase</keyword>
<dbReference type="GO" id="GO:0050482">
    <property type="term" value="P:arachidonate secretion"/>
    <property type="evidence" value="ECO:0007669"/>
    <property type="project" value="InterPro"/>
</dbReference>
<comment type="caution">
    <text evidence="15">The sequence shown here is derived from an EMBL/GenBank/DDBJ whole genome shotgun (WGS) entry which is preliminary data.</text>
</comment>
<evidence type="ECO:0000256" key="10">
    <source>
        <dbReference type="ARBA" id="ARBA00023098"/>
    </source>
</evidence>
<evidence type="ECO:0000313" key="16">
    <source>
        <dbReference type="Proteomes" id="UP000475862"/>
    </source>
</evidence>
<dbReference type="GO" id="GO:0006644">
    <property type="term" value="P:phospholipid metabolic process"/>
    <property type="evidence" value="ECO:0007669"/>
    <property type="project" value="InterPro"/>
</dbReference>
<dbReference type="GO" id="GO:0016042">
    <property type="term" value="P:lipid catabolic process"/>
    <property type="evidence" value="ECO:0007669"/>
    <property type="project" value="UniProtKB-KW"/>
</dbReference>
<evidence type="ECO:0000256" key="8">
    <source>
        <dbReference type="ARBA" id="ARBA00022837"/>
    </source>
</evidence>
<evidence type="ECO:0000256" key="1">
    <source>
        <dbReference type="ARBA" id="ARBA00001913"/>
    </source>
</evidence>
<dbReference type="InterPro" id="IPR036444">
    <property type="entry name" value="PLipase_A2_dom_sf"/>
</dbReference>
<keyword evidence="8" id="KW-0106">Calcium</keyword>
<gene>
    <name evidence="15" type="ORF">AGLY_000075</name>
</gene>
<protein>
    <recommendedName>
        <fullName evidence="4">Phospholipase A2</fullName>
        <ecNumber evidence="3">3.1.1.4</ecNumber>
    </recommendedName>
    <alternativeName>
        <fullName evidence="12">Phosphatidylcholine 2-acylhydrolase</fullName>
    </alternativeName>
</protein>
<keyword evidence="6" id="KW-0479">Metal-binding</keyword>
<dbReference type="AlphaFoldDB" id="A0A6G0U634"/>
<reference evidence="15 16" key="1">
    <citation type="submission" date="2019-08" db="EMBL/GenBank/DDBJ databases">
        <title>The genome of the soybean aphid Biotype 1, its phylome, world population structure and adaptation to the North American continent.</title>
        <authorList>
            <person name="Giordano R."/>
            <person name="Donthu R.K."/>
            <person name="Hernandez A.G."/>
            <person name="Wright C.L."/>
            <person name="Zimin A.V."/>
        </authorList>
    </citation>
    <scope>NUCLEOTIDE SEQUENCE [LARGE SCALE GENOMIC DNA]</scope>
    <source>
        <tissue evidence="15">Whole aphids</tissue>
    </source>
</reference>
<name>A0A6G0U634_APHGL</name>
<dbReference type="OrthoDB" id="10059604at2759"/>
<evidence type="ECO:0000256" key="2">
    <source>
        <dbReference type="ARBA" id="ARBA00004613"/>
    </source>
</evidence>
<dbReference type="GO" id="GO:0004623">
    <property type="term" value="F:phospholipase A2 activity"/>
    <property type="evidence" value="ECO:0007669"/>
    <property type="project" value="UniProtKB-EC"/>
</dbReference>
<dbReference type="InterPro" id="IPR033113">
    <property type="entry name" value="PLA2_histidine"/>
</dbReference>
<organism evidence="15 16">
    <name type="scientific">Aphis glycines</name>
    <name type="common">Soybean aphid</name>
    <dbReference type="NCBI Taxonomy" id="307491"/>
    <lineage>
        <taxon>Eukaryota</taxon>
        <taxon>Metazoa</taxon>
        <taxon>Ecdysozoa</taxon>
        <taxon>Arthropoda</taxon>
        <taxon>Hexapoda</taxon>
        <taxon>Insecta</taxon>
        <taxon>Pterygota</taxon>
        <taxon>Neoptera</taxon>
        <taxon>Paraneoptera</taxon>
        <taxon>Hemiptera</taxon>
        <taxon>Sternorrhyncha</taxon>
        <taxon>Aphidomorpha</taxon>
        <taxon>Aphidoidea</taxon>
        <taxon>Aphididae</taxon>
        <taxon>Aphidini</taxon>
        <taxon>Aphis</taxon>
        <taxon>Aphis</taxon>
    </lineage>
</organism>
<comment type="subcellular location">
    <subcellularLocation>
        <location evidence="2">Secreted</location>
    </subcellularLocation>
</comment>
<evidence type="ECO:0000256" key="13">
    <source>
        <dbReference type="SAM" id="SignalP"/>
    </source>
</evidence>
<evidence type="ECO:0000256" key="9">
    <source>
        <dbReference type="ARBA" id="ARBA00022963"/>
    </source>
</evidence>
<sequence>MKITLILILLFFAAMSANCSGTLIIVDKLRKKALEITLKSPICRIYNNRNEIQVLLKTNPLFVYESMYVESVELFYKICQGTQRGPCQNIEFIYPGTKWCGPGNIAKNYSDLGVYRDEDICCREHDHCTRTLETGQCYFNLCNTSPYTRSHCECDGKFQQCLNKVNTSTAHTLGVIFFNIVKVMCFKEECLFGGCIQKFEIIPNYHQQGRSMDILTTDNLFNIFTKIVMDFVRFTLK</sequence>
<dbReference type="FunFam" id="1.20.90.10:FF:000002">
    <property type="entry name" value="Phospholipase A2 group III"/>
    <property type="match status" value="1"/>
</dbReference>